<organism evidence="1 2">
    <name type="scientific">Salegentibacter agarivorans</name>
    <dbReference type="NCBI Taxonomy" id="345907"/>
    <lineage>
        <taxon>Bacteria</taxon>
        <taxon>Pseudomonadati</taxon>
        <taxon>Bacteroidota</taxon>
        <taxon>Flavobacteriia</taxon>
        <taxon>Flavobacteriales</taxon>
        <taxon>Flavobacteriaceae</taxon>
        <taxon>Salegentibacter</taxon>
    </lineage>
</organism>
<reference evidence="2" key="1">
    <citation type="submission" date="2016-10" db="EMBL/GenBank/DDBJ databases">
        <authorList>
            <person name="Varghese N."/>
            <person name="Submissions S."/>
        </authorList>
    </citation>
    <scope>NUCLEOTIDE SEQUENCE [LARGE SCALE GENOMIC DNA]</scope>
    <source>
        <strain evidence="2">DSM 23515</strain>
    </source>
</reference>
<dbReference type="AlphaFoldDB" id="A0A1I2L0B6"/>
<protein>
    <recommendedName>
        <fullName evidence="3">RES domain-containing protein</fullName>
    </recommendedName>
</protein>
<dbReference type="EMBL" id="FOOH01000005">
    <property type="protein sequence ID" value="SFF70596.1"/>
    <property type="molecule type" value="Genomic_DNA"/>
</dbReference>
<dbReference type="Proteomes" id="UP000199116">
    <property type="component" value="Unassembled WGS sequence"/>
</dbReference>
<gene>
    <name evidence="1" type="ORF">SAMN04488033_105128</name>
</gene>
<name>A0A1I2L0B6_9FLAO</name>
<dbReference type="RefSeq" id="WP_093303504.1">
    <property type="nucleotide sequence ID" value="NZ_FOOH01000005.1"/>
</dbReference>
<proteinExistence type="predicted"/>
<accession>A0A1I2L0B6</accession>
<sequence>MSIYKDIYDRIRPLIEKENFKIPNNQPCNTYFLEFLEQILNEYQGFYETNLAKYIDSEVPFNDEEGKRNENVTLNKIKYISETIIKTVQLYYDGKIQKASEYFTKRLNDELVNDLIFSTTIKENENFYRARKDDCQLYHPSDLFHIKFELREIVSTARYSIPGLPALYLGNNTYTCWQEFEKSKFRDLWFAKMTNQREMEVTSILRIEDFLKELQSINSVLQLTFLLRYLVTFPLILATTIKVKNGRATFKPEYIIPQMLIEYITSKSTIDGIKFPSTKVNYSSLHNMQAYNYVFPVKKIEKSGYCEQLVEDFLVTKPTCLDMEDIIHNPPIIGTTHGYGTTIDKREIEIIKEVKVPYNKTSFGKLENRLKNRETYRVE</sequence>
<evidence type="ECO:0008006" key="3">
    <source>
        <dbReference type="Google" id="ProtNLM"/>
    </source>
</evidence>
<keyword evidence="2" id="KW-1185">Reference proteome</keyword>
<evidence type="ECO:0000313" key="2">
    <source>
        <dbReference type="Proteomes" id="UP000199116"/>
    </source>
</evidence>
<evidence type="ECO:0000313" key="1">
    <source>
        <dbReference type="EMBL" id="SFF70596.1"/>
    </source>
</evidence>